<gene>
    <name evidence="6" type="ORF">T265_01280</name>
</gene>
<evidence type="ECO:0000256" key="4">
    <source>
        <dbReference type="SAM" id="MobiDB-lite"/>
    </source>
</evidence>
<feature type="compositionally biased region" description="Basic and acidic residues" evidence="4">
    <location>
        <begin position="1"/>
        <end position="15"/>
    </location>
</feature>
<reference evidence="6 7" key="1">
    <citation type="submission" date="2013-11" db="EMBL/GenBank/DDBJ databases">
        <title>Opisthorchis viverrini - life in the bile duct.</title>
        <authorList>
            <person name="Young N.D."/>
            <person name="Nagarajan N."/>
            <person name="Lin S.J."/>
            <person name="Korhonen P.K."/>
            <person name="Jex A.R."/>
            <person name="Hall R.S."/>
            <person name="Safavi-Hemami H."/>
            <person name="Kaewkong W."/>
            <person name="Bertrand D."/>
            <person name="Gao S."/>
            <person name="Seet Q."/>
            <person name="Wongkham S."/>
            <person name="Teh B.T."/>
            <person name="Wongkham C."/>
            <person name="Intapan P.M."/>
            <person name="Maleewong W."/>
            <person name="Yang X."/>
            <person name="Hu M."/>
            <person name="Wang Z."/>
            <person name="Hofmann A."/>
            <person name="Sternberg P.W."/>
            <person name="Tan P."/>
            <person name="Wang J."/>
            <person name="Gasser R.B."/>
        </authorList>
    </citation>
    <scope>NUCLEOTIDE SEQUENCE [LARGE SCALE GENOMIC DNA]</scope>
</reference>
<name>A0A074ZYP9_OPIVI</name>
<dbReference type="InterPro" id="IPR035979">
    <property type="entry name" value="RBD_domain_sf"/>
</dbReference>
<keyword evidence="1" id="KW-0677">Repeat</keyword>
<dbReference type="GO" id="GO:0003730">
    <property type="term" value="F:mRNA 3'-UTR binding"/>
    <property type="evidence" value="ECO:0007669"/>
    <property type="project" value="TreeGrafter"/>
</dbReference>
<dbReference type="SUPFAM" id="SSF54928">
    <property type="entry name" value="RNA-binding domain, RBD"/>
    <property type="match status" value="2"/>
</dbReference>
<dbReference type="CDD" id="cd12578">
    <property type="entry name" value="RRM1_hnRNPA_like"/>
    <property type="match status" value="1"/>
</dbReference>
<dbReference type="EMBL" id="KL596632">
    <property type="protein sequence ID" value="KER32588.1"/>
    <property type="molecule type" value="Genomic_DNA"/>
</dbReference>
<dbReference type="PANTHER" id="PTHR48026:SF16">
    <property type="entry name" value="RRM DOMAIN-CONTAINING PROTEIN"/>
    <property type="match status" value="1"/>
</dbReference>
<dbReference type="InterPro" id="IPR000504">
    <property type="entry name" value="RRM_dom"/>
</dbReference>
<keyword evidence="2 3" id="KW-0694">RNA-binding</keyword>
<feature type="region of interest" description="Disordered" evidence="4">
    <location>
        <begin position="1"/>
        <end position="25"/>
    </location>
</feature>
<dbReference type="InterPro" id="IPR012677">
    <property type="entry name" value="Nucleotide-bd_a/b_plait_sf"/>
</dbReference>
<protein>
    <recommendedName>
        <fullName evidence="5">RRM domain-containing protein</fullName>
    </recommendedName>
</protein>
<feature type="compositionally biased region" description="Basic and acidic residues" evidence="4">
    <location>
        <begin position="76"/>
        <end position="95"/>
    </location>
</feature>
<accession>A0A074ZYP9</accession>
<dbReference type="AlphaFoldDB" id="A0A074ZYP9"/>
<feature type="region of interest" description="Disordered" evidence="4">
    <location>
        <begin position="70"/>
        <end position="95"/>
    </location>
</feature>
<dbReference type="CTD" id="20315468"/>
<dbReference type="Gene3D" id="3.30.70.330">
    <property type="match status" value="2"/>
</dbReference>
<dbReference type="KEGG" id="ovi:T265_01280"/>
<dbReference type="GeneID" id="20315468"/>
<dbReference type="GO" id="GO:0000398">
    <property type="term" value="P:mRNA splicing, via spliceosome"/>
    <property type="evidence" value="ECO:0007669"/>
    <property type="project" value="TreeGrafter"/>
</dbReference>
<evidence type="ECO:0000256" key="2">
    <source>
        <dbReference type="ARBA" id="ARBA00022884"/>
    </source>
</evidence>
<evidence type="ECO:0000256" key="1">
    <source>
        <dbReference type="ARBA" id="ARBA00022737"/>
    </source>
</evidence>
<feature type="domain" description="RRM" evidence="5">
    <location>
        <begin position="103"/>
        <end position="182"/>
    </location>
</feature>
<dbReference type="STRING" id="6198.A0A074ZYP9"/>
<evidence type="ECO:0000313" key="6">
    <source>
        <dbReference type="EMBL" id="KER32588.1"/>
    </source>
</evidence>
<sequence length="544" mass="60430">MRPVGDSKADQDKKLFVGGLNPKTNEESLRSYYSQWGEITDVVVMKDPRSNKSRGFGFVTFKEAASVDKAQANRPHKLDGKEVDSKRAMPREETSPEVHAAVKKIFVGGLKKDVTNDDLAEYFGQYGTVTDAQIVMAKDTNTSRGFAFVTFDDTDSVDKVILARPHTINGHKADVRKALSREEMNKVRSKPPPARVEYSQGWNDTQNMGYQQSWDQGYSQPYGQQSQQYQYNNAGYGYGGYDNSGASNWPGVADGFGNYQQQAYGGGPMRASPAAAQYTRPTPYAGTRARPDSLLSMFSGAAYGARANRLAIERETDGNCACGTAPPGARKHLISDRTVALLKSRRTILASPEHDLVRRIIKRPVKRSVRADHEVWWTQKAKEMEEAPEAGNARRLFQLINATGPRKRPVSETIKDRKGMVILNKEGRLDRCSTIVSEPSLMRVGVGESILIQLDSASSVVRRVLPLKNVSSTGNCVGLPKRVLFSVPNSEWRKHRGYQPLTWQRRMKDVAKRSGVVGATCLPGWRPRDPHSAWLETLQDMAAS</sequence>
<dbReference type="RefSeq" id="XP_009163550.1">
    <property type="nucleotide sequence ID" value="XM_009165286.1"/>
</dbReference>
<evidence type="ECO:0000313" key="7">
    <source>
        <dbReference type="Proteomes" id="UP000054324"/>
    </source>
</evidence>
<evidence type="ECO:0000259" key="5">
    <source>
        <dbReference type="PROSITE" id="PS50102"/>
    </source>
</evidence>
<dbReference type="Proteomes" id="UP000054324">
    <property type="component" value="Unassembled WGS sequence"/>
</dbReference>
<feature type="domain" description="RRM" evidence="5">
    <location>
        <begin position="13"/>
        <end position="96"/>
    </location>
</feature>
<dbReference type="CDD" id="cd12328">
    <property type="entry name" value="RRM2_hnRNPA_like"/>
    <property type="match status" value="1"/>
</dbReference>
<dbReference type="OrthoDB" id="1875751at2759"/>
<dbReference type="GO" id="GO:0071013">
    <property type="term" value="C:catalytic step 2 spliceosome"/>
    <property type="evidence" value="ECO:0007669"/>
    <property type="project" value="TreeGrafter"/>
</dbReference>
<dbReference type="PANTHER" id="PTHR48026">
    <property type="entry name" value="HOMOLOGOUS TO DROSOPHILA SQD (SQUID) PROTEIN"/>
    <property type="match status" value="1"/>
</dbReference>
<keyword evidence="7" id="KW-1185">Reference proteome</keyword>
<dbReference type="FunFam" id="3.30.70.330:FF:000040">
    <property type="entry name" value="Heterogeneous nuclear ribonucleoprotein A2/B1"/>
    <property type="match status" value="1"/>
</dbReference>
<organism evidence="6 7">
    <name type="scientific">Opisthorchis viverrini</name>
    <name type="common">Southeast Asian liver fluke</name>
    <dbReference type="NCBI Taxonomy" id="6198"/>
    <lineage>
        <taxon>Eukaryota</taxon>
        <taxon>Metazoa</taxon>
        <taxon>Spiralia</taxon>
        <taxon>Lophotrochozoa</taxon>
        <taxon>Platyhelminthes</taxon>
        <taxon>Trematoda</taxon>
        <taxon>Digenea</taxon>
        <taxon>Opisthorchiida</taxon>
        <taxon>Opisthorchiata</taxon>
        <taxon>Opisthorchiidae</taxon>
        <taxon>Opisthorchis</taxon>
    </lineage>
</organism>
<dbReference type="Pfam" id="PF00076">
    <property type="entry name" value="RRM_1"/>
    <property type="match status" value="2"/>
</dbReference>
<dbReference type="PROSITE" id="PS50102">
    <property type="entry name" value="RRM"/>
    <property type="match status" value="2"/>
</dbReference>
<evidence type="ECO:0000256" key="3">
    <source>
        <dbReference type="PROSITE-ProRule" id="PRU00176"/>
    </source>
</evidence>
<proteinExistence type="predicted"/>
<dbReference type="SMART" id="SM00360">
    <property type="entry name" value="RRM"/>
    <property type="match status" value="2"/>
</dbReference>